<dbReference type="InterPro" id="IPR001268">
    <property type="entry name" value="NADH_UbQ_OxRdtase_30kDa_su"/>
</dbReference>
<protein>
    <submittedName>
        <fullName evidence="3">NADH-ubiquinone oxidoreductase chain C</fullName>
        <ecNumber evidence="3">1.6.5.3</ecNumber>
    </submittedName>
</protein>
<keyword evidence="4" id="KW-1185">Reference proteome</keyword>
<dbReference type="InterPro" id="IPR037232">
    <property type="entry name" value="NADH_quin_OxRdtase_su_C/D-like"/>
</dbReference>
<dbReference type="PANTHER" id="PTHR10884:SF14">
    <property type="entry name" value="NADH DEHYDROGENASE [UBIQUINONE] IRON-SULFUR PROTEIN 3, MITOCHONDRIAL"/>
    <property type="match status" value="1"/>
</dbReference>
<dbReference type="GO" id="GO:0008137">
    <property type="term" value="F:NADH dehydrogenase (ubiquinone) activity"/>
    <property type="evidence" value="ECO:0007669"/>
    <property type="project" value="InterPro"/>
</dbReference>
<evidence type="ECO:0000313" key="4">
    <source>
        <dbReference type="Proteomes" id="UP000010809"/>
    </source>
</evidence>
<dbReference type="STRING" id="1255043.TVNIR_1955"/>
<dbReference type="Pfam" id="PF00329">
    <property type="entry name" value="Complex1_30kDa"/>
    <property type="match status" value="1"/>
</dbReference>
<dbReference type="AlphaFoldDB" id="L0DZ21"/>
<evidence type="ECO:0000313" key="3">
    <source>
        <dbReference type="EMBL" id="AGA33616.1"/>
    </source>
</evidence>
<dbReference type="HOGENOM" id="CLU_042628_6_2_6"/>
<dbReference type="PANTHER" id="PTHR10884">
    <property type="entry name" value="NADH DEHYDROGENASE UBIQUINONE IRON-SULFUR PROTEIN 3"/>
    <property type="match status" value="1"/>
</dbReference>
<dbReference type="PATRIC" id="fig|1255043.3.peg.1978"/>
<dbReference type="EC" id="1.6.5.3" evidence="3"/>
<keyword evidence="3" id="KW-0560">Oxidoreductase</keyword>
<accession>L0DZ21</accession>
<comment type="similarity">
    <text evidence="1">Belongs to the complex I 30 kDa subunit family.</text>
</comment>
<evidence type="ECO:0000256" key="1">
    <source>
        <dbReference type="ARBA" id="ARBA00007569"/>
    </source>
</evidence>
<dbReference type="KEGG" id="tni:TVNIR_1955"/>
<dbReference type="GO" id="GO:0016491">
    <property type="term" value="F:oxidoreductase activity"/>
    <property type="evidence" value="ECO:0007669"/>
    <property type="project" value="UniProtKB-KW"/>
</dbReference>
<dbReference type="Proteomes" id="UP000010809">
    <property type="component" value="Chromosome"/>
</dbReference>
<evidence type="ECO:0000259" key="2">
    <source>
        <dbReference type="Pfam" id="PF00329"/>
    </source>
</evidence>
<organism evidence="3 4">
    <name type="scientific">Thioalkalivibrio nitratireducens (strain DSM 14787 / UNIQEM 213 / ALEN2)</name>
    <dbReference type="NCBI Taxonomy" id="1255043"/>
    <lineage>
        <taxon>Bacteria</taxon>
        <taxon>Pseudomonadati</taxon>
        <taxon>Pseudomonadota</taxon>
        <taxon>Gammaproteobacteria</taxon>
        <taxon>Chromatiales</taxon>
        <taxon>Ectothiorhodospiraceae</taxon>
        <taxon>Thioalkalivibrio</taxon>
    </lineage>
</organism>
<dbReference type="EMBL" id="CP003989">
    <property type="protein sequence ID" value="AGA33616.1"/>
    <property type="molecule type" value="Genomic_DNA"/>
</dbReference>
<dbReference type="Gene3D" id="3.30.460.80">
    <property type="entry name" value="NADH:ubiquinone oxidoreductase, 30kDa subunit"/>
    <property type="match status" value="1"/>
</dbReference>
<gene>
    <name evidence="3" type="ordered locus">TVNIR_1955</name>
</gene>
<dbReference type="OrthoDB" id="9803286at2"/>
<dbReference type="eggNOG" id="COG0852">
    <property type="taxonomic scope" value="Bacteria"/>
</dbReference>
<dbReference type="SUPFAM" id="SSF143243">
    <property type="entry name" value="Nqo5-like"/>
    <property type="match status" value="1"/>
</dbReference>
<dbReference type="RefSeq" id="WP_015258743.1">
    <property type="nucleotide sequence ID" value="NC_019902.2"/>
</dbReference>
<feature type="domain" description="NADH:ubiquinone oxidoreductase 30kDa subunit" evidence="2">
    <location>
        <begin position="30"/>
        <end position="148"/>
    </location>
</feature>
<sequence length="157" mass="18292">MNTELLERVRERLAGEGREAALAHGLLAVQLPRDALLDTVRVLKESFGFDLFLDVTAVDWPEREARFDVVFHFYSTRDHVRVRLKTAVTEVDPEVDSLVPLYGSAAFMERECHDMYGIRFRGNADLRPILLYEGFEGHPLRKDYPKDREQPLVRYRE</sequence>
<proteinExistence type="inferred from homology"/>
<reference evidence="3" key="1">
    <citation type="submission" date="2015-12" db="EMBL/GenBank/DDBJ databases">
        <authorList>
            <person name="Tikhonova T.V."/>
            <person name="Pavlov A.R."/>
            <person name="Beletsky A.V."/>
            <person name="Mardanov A.V."/>
            <person name="Sorokin D.Y."/>
            <person name="Ravin N.V."/>
            <person name="Popov V.O."/>
        </authorList>
    </citation>
    <scope>NUCLEOTIDE SEQUENCE</scope>
    <source>
        <strain evidence="3">DSM 14787</strain>
    </source>
</reference>
<name>L0DZ21_THIND</name>